<comment type="caution">
    <text evidence="10">The sequence shown here is derived from an EMBL/GenBank/DDBJ whole genome shotgun (WGS) entry which is preliminary data.</text>
</comment>
<dbReference type="GO" id="GO:0030866">
    <property type="term" value="P:cortical actin cytoskeleton organization"/>
    <property type="evidence" value="ECO:0007669"/>
    <property type="project" value="EnsemblFungi"/>
</dbReference>
<evidence type="ECO:0000256" key="6">
    <source>
        <dbReference type="ARBA" id="ARBA00022777"/>
    </source>
</evidence>
<dbReference type="eggNOG" id="KOG0902">
    <property type="taxonomic scope" value="Eukaryota"/>
</dbReference>
<comment type="catalytic activity">
    <reaction evidence="1">
        <text>a 1,2-diacyl-sn-glycero-3-phospho-(1D-myo-inositol) + ATP = a 1,2-diacyl-sn-glycero-3-phospho-(1D-myo-inositol 4-phosphate) + ADP + H(+)</text>
        <dbReference type="Rhea" id="RHEA:19877"/>
        <dbReference type="ChEBI" id="CHEBI:15378"/>
        <dbReference type="ChEBI" id="CHEBI:30616"/>
        <dbReference type="ChEBI" id="CHEBI:57880"/>
        <dbReference type="ChEBI" id="CHEBI:58178"/>
        <dbReference type="ChEBI" id="CHEBI:456216"/>
        <dbReference type="EC" id="2.7.1.67"/>
    </reaction>
</comment>
<sequence length="1885" mass="216416">MDCNVRRTALKKALTLSFNTNDNEILAKSKETWRKSIKRKLKSQKGRIFNAIGYKLSSKEDFIQLSPREFHGIITTCEAIIESKHLKCSKELINEAGAILKSSCGSFTLSSILDVDKVFYLKDLANKSTLSLLRFIDLFPEYQPEILNIFIEYIEEVLTSLKNCIDSFLIFEMQAPFTSLFGFLKGFKMSKFPQLDLEFTTMFEALKYLLSEDFLAKMLNLITKVENEQQNQNLPFLAKQQSNDIVLGKQIVGNDSLNWEEILTDNILNFENVLQSSVIVSIIQCLKGVIKYLNSFPRSNVVESNTFQKLFSYSLRTTCLCCIVLKDFSLMSKWFDELLKLSYEGFGIIYTIAIQDVFAAIAVHFPDNASVIIQYFRIHILYFSESNSNFQYNEDLTALTSRRLTYVLKHSSQDAIITTIYSLTNSISSSIPTAPSADLLVHLDERTIRSNMSLIFKSDIQKRIVHYKIIDVITQIAIMMPDEKIAALSISILVQKYGKIDNEVDKIILEKLANVTKTKSEKNVMSIIKFYSRVAEGLNGHELNIVLDVFRSSLTNISSNIEKKSELLTFYLNNLLNIIIGFDKVSEKQNETGKKHQNKDLKSIQNNILSILCPLATLLQKFDDEPSFDSETILLFCNMWFTLVLCGFIAGSALINENIELLKIIARYSPPLVLDNVTTHFENDLELNTILRRGCSQKELNSLRESLSKALPSCASEIKSASYSKTVYLSSVFLLEILRSNAGICSYTFAYLKNTNIKESDIATCISAIAHSATNVFILSFVLSSKGPESSVLLSKEMKRLILSCSYKIKQPRELALKCCDKVVSSMPSVLCSQSVLYTLLESLSLLWYSCANQYLSEYTPQYTFSSSRGNLSLEFSDSYTERKLILRDLLTYTKKWLLLTLQISPLDLKSLLHTYLSDFDDSNLTGNISLGRTVALDIGGSLSYIDKKMFGDLLTNISSEFISEYTVRQLNKFPTSILHPIRNNDFTHQNDFNDCSFIFSVLQNMSQIENNLKKKKKLKINELRDSLQKVATCIITGTGYEKILARFIVRIPFMILTIPSIKLGISLWTWIMTERPSLQIQLLTEISRNFEWTIRRRQGLFSNSIDPLNAFAKPMEYLPTDKSIYDKEHQNAFNLFTPHLLLTNFLSSHLQAFYKNFNVFGIISSFFRFISTAIINKKSSKHILSRELHLHLFNLGFKILKFKDVDAITYMKTKKILYSAIFTWFSRAPKWTFGGNRIQLETELNLLVTIQNAIEKDNIIAKSSFYDEFFDNVHEKQQKLLYLLISHEKYRISTWLNVRMVGLCTYNLTTLWANISDEQWKIFVDTAWDHDPVLAVNLLYRFKSRGLYKVLRDLVMENPFNVIDCPSALNILFDNKFFNDITFQLKYLEFWAPIVPLTAITYFLPIYSNNGFILQYASRVLEHYSLDVIFFYVPELVQALRYDTLGYIEQFIVETSMLSQLFAHQMIWNIKANTYKDEEASEPDSIKSVLDNVMERIISGFTEENKAFYEREFNFFDEVTSISGKLKPYIKKSKLEKKEKIDLEVSKIKVESNVYLPSNPEDIVIGIDRKSGKPLQSHAKAPFILTFRIKVKKERHINFQESIPNEDSDSSLNKEITQEFWKSSIFKVGDDCRQDVLALQLISMFRNIFNDIGLSLYVFPYRVTATAPGCGIIDVLPDSISRDMLGREAVNGLYEYFITKYGDENSIEFQKARNNFVQSMAAYSVITYILQIKDRHNGNIMIDNEGHIVHIDFGFLLDIAPGGITFESAPFKLTREMIAVMGGNQKTQSFIWFQELCIKAFFACRPYAENIIECVTLMLDSGLPCFKGATTINNLRSRFHLDLEDHEVARTVIKLINSSYENRRTVIYDQFQSITNGNLTLFLK</sequence>
<name>A0A0W4ZGH5_PNEJ7</name>
<dbReference type="SUPFAM" id="SSF48371">
    <property type="entry name" value="ARM repeat"/>
    <property type="match status" value="1"/>
</dbReference>
<dbReference type="GO" id="GO:0061909">
    <property type="term" value="P:autophagosome-lysosome fusion"/>
    <property type="evidence" value="ECO:0007669"/>
    <property type="project" value="EnsemblFungi"/>
</dbReference>
<evidence type="ECO:0000313" key="11">
    <source>
        <dbReference type="Proteomes" id="UP000053447"/>
    </source>
</evidence>
<dbReference type="InterPro" id="IPR036940">
    <property type="entry name" value="PI3/4_kinase_cat_sf"/>
</dbReference>
<keyword evidence="6" id="KW-0418">Kinase</keyword>
<dbReference type="RefSeq" id="XP_018228429.1">
    <property type="nucleotide sequence ID" value="XM_018375221.1"/>
</dbReference>
<dbReference type="FunFam" id="3.30.1010.10:FF:000014">
    <property type="entry name" value="Phosphatidylinositol 4-kinase STT4"/>
    <property type="match status" value="1"/>
</dbReference>
<dbReference type="Gene3D" id="1.10.1070.11">
    <property type="entry name" value="Phosphatidylinositol 3-/4-kinase, catalytic domain"/>
    <property type="match status" value="1"/>
</dbReference>
<dbReference type="PROSITE" id="PS50290">
    <property type="entry name" value="PI3_4_KINASE_3"/>
    <property type="match status" value="1"/>
</dbReference>
<dbReference type="FunFam" id="1.25.40.70:FF:000011">
    <property type="entry name" value="Phosphatidylinositol 4-kinase alpha"/>
    <property type="match status" value="1"/>
</dbReference>
<dbReference type="InterPro" id="IPR042236">
    <property type="entry name" value="PI3K_accessory_sf"/>
</dbReference>
<dbReference type="InterPro" id="IPR018936">
    <property type="entry name" value="PI3/4_kinase_CS"/>
</dbReference>
<dbReference type="EMBL" id="LFWA01000014">
    <property type="protein sequence ID" value="KTW27459.1"/>
    <property type="molecule type" value="Genomic_DNA"/>
</dbReference>
<evidence type="ECO:0000256" key="4">
    <source>
        <dbReference type="ARBA" id="ARBA00022679"/>
    </source>
</evidence>
<dbReference type="SMART" id="SM00145">
    <property type="entry name" value="PI3Ka"/>
    <property type="match status" value="1"/>
</dbReference>
<dbReference type="Pfam" id="PF19274">
    <property type="entry name" value="PI4K_N"/>
    <property type="match status" value="2"/>
</dbReference>
<dbReference type="PANTHER" id="PTHR10048:SF15">
    <property type="entry name" value="PHOSPHATIDYLINOSITOL 4-KINASE ALPHA"/>
    <property type="match status" value="1"/>
</dbReference>
<dbReference type="GeneID" id="28941476"/>
<dbReference type="PROSITE" id="PS51545">
    <property type="entry name" value="PIK_HELICAL"/>
    <property type="match status" value="1"/>
</dbReference>
<comment type="similarity">
    <text evidence="2">Belongs to the PI3/PI4-kinase family. Type III PI4K subfamily.</text>
</comment>
<dbReference type="OrthoDB" id="10264149at2759"/>
<dbReference type="STRING" id="1408657.A0A0W4ZGH5"/>
<evidence type="ECO:0000256" key="3">
    <source>
        <dbReference type="ARBA" id="ARBA00012169"/>
    </source>
</evidence>
<feature type="domain" description="PIK helical" evidence="9">
    <location>
        <begin position="1311"/>
        <end position="1497"/>
    </location>
</feature>
<proteinExistence type="inferred from homology"/>
<keyword evidence="7" id="KW-0067">ATP-binding</keyword>
<dbReference type="GO" id="GO:0005886">
    <property type="term" value="C:plasma membrane"/>
    <property type="evidence" value="ECO:0007669"/>
    <property type="project" value="EnsemblFungi"/>
</dbReference>
<dbReference type="GO" id="GO:0005737">
    <property type="term" value="C:cytoplasm"/>
    <property type="evidence" value="ECO:0007669"/>
    <property type="project" value="TreeGrafter"/>
</dbReference>
<evidence type="ECO:0000259" key="8">
    <source>
        <dbReference type="PROSITE" id="PS50290"/>
    </source>
</evidence>
<dbReference type="VEuPathDB" id="FungiDB:T551_02958"/>
<dbReference type="InterPro" id="IPR016024">
    <property type="entry name" value="ARM-type_fold"/>
</dbReference>
<dbReference type="SUPFAM" id="SSF56112">
    <property type="entry name" value="Protein kinase-like (PK-like)"/>
    <property type="match status" value="1"/>
</dbReference>
<evidence type="ECO:0000256" key="1">
    <source>
        <dbReference type="ARBA" id="ARBA00001686"/>
    </source>
</evidence>
<dbReference type="GO" id="GO:0006995">
    <property type="term" value="P:cellular response to nitrogen starvation"/>
    <property type="evidence" value="ECO:0007669"/>
    <property type="project" value="EnsemblFungi"/>
</dbReference>
<dbReference type="SMART" id="SM00146">
    <property type="entry name" value="PI3Kc"/>
    <property type="match status" value="1"/>
</dbReference>
<gene>
    <name evidence="10" type="ORF">T551_02958</name>
</gene>
<dbReference type="GO" id="GO:0005524">
    <property type="term" value="F:ATP binding"/>
    <property type="evidence" value="ECO:0007669"/>
    <property type="project" value="UniProtKB-KW"/>
</dbReference>
<protein>
    <recommendedName>
        <fullName evidence="3">1-phosphatidylinositol 4-kinase</fullName>
        <ecNumber evidence="3">2.7.1.67</ecNumber>
    </recommendedName>
</protein>
<evidence type="ECO:0000313" key="10">
    <source>
        <dbReference type="EMBL" id="KTW27459.1"/>
    </source>
</evidence>
<keyword evidence="4" id="KW-0808">Transferase</keyword>
<dbReference type="PANTHER" id="PTHR10048">
    <property type="entry name" value="PHOSPHATIDYLINOSITOL KINASE"/>
    <property type="match status" value="1"/>
</dbReference>
<dbReference type="CDD" id="cd05167">
    <property type="entry name" value="PI4Kc_III_alpha"/>
    <property type="match status" value="1"/>
</dbReference>
<evidence type="ECO:0000256" key="2">
    <source>
        <dbReference type="ARBA" id="ARBA00006209"/>
    </source>
</evidence>
<dbReference type="Pfam" id="PF00613">
    <property type="entry name" value="PI3Ka"/>
    <property type="match status" value="1"/>
</dbReference>
<dbReference type="Gene3D" id="3.30.1010.10">
    <property type="entry name" value="Phosphatidylinositol 3-kinase Catalytic Subunit, Chain A, domain 4"/>
    <property type="match status" value="1"/>
</dbReference>
<dbReference type="Proteomes" id="UP000053447">
    <property type="component" value="Unassembled WGS sequence"/>
</dbReference>
<evidence type="ECO:0000256" key="5">
    <source>
        <dbReference type="ARBA" id="ARBA00022741"/>
    </source>
</evidence>
<dbReference type="GO" id="GO:0048015">
    <property type="term" value="P:phosphatidylinositol-mediated signaling"/>
    <property type="evidence" value="ECO:0007669"/>
    <property type="project" value="TreeGrafter"/>
</dbReference>
<dbReference type="GO" id="GO:0060237">
    <property type="term" value="P:regulation of fungal-type cell wall organization"/>
    <property type="evidence" value="ECO:0007669"/>
    <property type="project" value="EnsemblFungi"/>
</dbReference>
<accession>A0A0W4ZGH5</accession>
<keyword evidence="5" id="KW-0547">Nucleotide-binding</keyword>
<dbReference type="GO" id="GO:0046854">
    <property type="term" value="P:phosphatidylinositol phosphate biosynthetic process"/>
    <property type="evidence" value="ECO:0007669"/>
    <property type="project" value="EnsemblFungi"/>
</dbReference>
<organism evidence="10 11">
    <name type="scientific">Pneumocystis jirovecii (strain RU7)</name>
    <name type="common">Human pneumocystis pneumonia agent</name>
    <dbReference type="NCBI Taxonomy" id="1408657"/>
    <lineage>
        <taxon>Eukaryota</taxon>
        <taxon>Fungi</taxon>
        <taxon>Dikarya</taxon>
        <taxon>Ascomycota</taxon>
        <taxon>Taphrinomycotina</taxon>
        <taxon>Pneumocystomycetes</taxon>
        <taxon>Pneumocystaceae</taxon>
        <taxon>Pneumocystis</taxon>
    </lineage>
</organism>
<reference evidence="11" key="1">
    <citation type="journal article" date="2016" name="Nat. Commun.">
        <title>Genome analysis of three Pneumocystis species reveals adaptation mechanisms to life exclusively in mammalian hosts.</title>
        <authorList>
            <person name="Ma L."/>
            <person name="Chen Z."/>
            <person name="Huang D.W."/>
            <person name="Kutty G."/>
            <person name="Ishihara M."/>
            <person name="Wang H."/>
            <person name="Abouelleil A."/>
            <person name="Bishop L."/>
            <person name="Davey E."/>
            <person name="Deng R."/>
            <person name="Deng X."/>
            <person name="Fan L."/>
            <person name="Fantoni G."/>
            <person name="Fitzgerald M."/>
            <person name="Gogineni E."/>
            <person name="Goldberg J.M."/>
            <person name="Handley G."/>
            <person name="Hu X."/>
            <person name="Huber C."/>
            <person name="Jiao X."/>
            <person name="Jones K."/>
            <person name="Levin J.Z."/>
            <person name="Liu Y."/>
            <person name="Macdonald P."/>
            <person name="Melnikov A."/>
            <person name="Raley C."/>
            <person name="Sassi M."/>
            <person name="Sherman B.T."/>
            <person name="Song X."/>
            <person name="Sykes S."/>
            <person name="Tran B."/>
            <person name="Walsh L."/>
            <person name="Xia Y."/>
            <person name="Yang J."/>
            <person name="Young S."/>
            <person name="Zeng Q."/>
            <person name="Zheng X."/>
            <person name="Stephens R."/>
            <person name="Nusbaum C."/>
            <person name="Birren B.W."/>
            <person name="Azadi P."/>
            <person name="Lempicki R.A."/>
            <person name="Cuomo C.A."/>
            <person name="Kovacs J.A."/>
        </authorList>
    </citation>
    <scope>NUCLEOTIDE SEQUENCE [LARGE SCALE GENOMIC DNA]</scope>
    <source>
        <strain evidence="11">RU7</strain>
    </source>
</reference>
<dbReference type="FunFam" id="1.10.1070.11:FF:000012">
    <property type="entry name" value="Phosphatidylinositol 4-kinase alpha 1"/>
    <property type="match status" value="1"/>
</dbReference>
<dbReference type="InterPro" id="IPR015433">
    <property type="entry name" value="PI3/4_kinase"/>
</dbReference>
<feature type="domain" description="PI3K/PI4K catalytic" evidence="8">
    <location>
        <begin position="1570"/>
        <end position="1865"/>
    </location>
</feature>
<dbReference type="GO" id="GO:0140504">
    <property type="term" value="P:microlipophagy"/>
    <property type="evidence" value="ECO:0007669"/>
    <property type="project" value="EnsemblFungi"/>
</dbReference>
<dbReference type="PROSITE" id="PS00915">
    <property type="entry name" value="PI3_4_KINASE_1"/>
    <property type="match status" value="1"/>
</dbReference>
<keyword evidence="11" id="KW-1185">Reference proteome</keyword>
<dbReference type="GO" id="GO:0000422">
    <property type="term" value="P:autophagy of mitochondrion"/>
    <property type="evidence" value="ECO:0007669"/>
    <property type="project" value="EnsemblFungi"/>
</dbReference>
<dbReference type="Pfam" id="PF00454">
    <property type="entry name" value="PI3_PI4_kinase"/>
    <property type="match status" value="1"/>
</dbReference>
<dbReference type="InterPro" id="IPR000403">
    <property type="entry name" value="PI3/4_kinase_cat_dom"/>
</dbReference>
<dbReference type="PROSITE" id="PS00916">
    <property type="entry name" value="PI3_4_KINASE_2"/>
    <property type="match status" value="1"/>
</dbReference>
<dbReference type="InterPro" id="IPR011009">
    <property type="entry name" value="Kinase-like_dom_sf"/>
</dbReference>
<evidence type="ECO:0000259" key="9">
    <source>
        <dbReference type="PROSITE" id="PS51545"/>
    </source>
</evidence>
<dbReference type="GO" id="GO:0004430">
    <property type="term" value="F:1-phosphatidylinositol 4-kinase activity"/>
    <property type="evidence" value="ECO:0007669"/>
    <property type="project" value="UniProtKB-EC"/>
</dbReference>
<dbReference type="EC" id="2.7.1.67" evidence="3"/>
<evidence type="ECO:0000256" key="7">
    <source>
        <dbReference type="ARBA" id="ARBA00022840"/>
    </source>
</evidence>
<dbReference type="Gene3D" id="1.25.40.70">
    <property type="entry name" value="Phosphatidylinositol 3-kinase, accessory domain (PIK)"/>
    <property type="match status" value="1"/>
</dbReference>
<dbReference type="InterPro" id="IPR045495">
    <property type="entry name" value="PI4K_N"/>
</dbReference>
<dbReference type="InterPro" id="IPR001263">
    <property type="entry name" value="PI3K_accessory_dom"/>
</dbReference>